<name>A0A0B2UPW4_TOXCA</name>
<dbReference type="GO" id="GO:0042813">
    <property type="term" value="F:Wnt receptor activity"/>
    <property type="evidence" value="ECO:0007669"/>
    <property type="project" value="TreeGrafter"/>
</dbReference>
<dbReference type="InterPro" id="IPR011042">
    <property type="entry name" value="6-blade_b-propeller_TolB-like"/>
</dbReference>
<dbReference type="GO" id="GO:0060070">
    <property type="term" value="P:canonical Wnt signaling pathway"/>
    <property type="evidence" value="ECO:0007669"/>
    <property type="project" value="TreeGrafter"/>
</dbReference>
<accession>A0A0B2UPW4</accession>
<reference evidence="2 3" key="1">
    <citation type="submission" date="2014-11" db="EMBL/GenBank/DDBJ databases">
        <title>Genetic blueprint of the zoonotic pathogen Toxocara canis.</title>
        <authorList>
            <person name="Zhu X.-Q."/>
            <person name="Korhonen P.K."/>
            <person name="Cai H."/>
            <person name="Young N.D."/>
            <person name="Nejsum P."/>
            <person name="von Samson-Himmelstjerna G."/>
            <person name="Boag P.R."/>
            <person name="Tan P."/>
            <person name="Li Q."/>
            <person name="Min J."/>
            <person name="Yang Y."/>
            <person name="Wang X."/>
            <person name="Fang X."/>
            <person name="Hall R.S."/>
            <person name="Hofmann A."/>
            <person name="Sternberg P.W."/>
            <person name="Jex A.R."/>
            <person name="Gasser R.B."/>
        </authorList>
    </citation>
    <scope>NUCLEOTIDE SEQUENCE [LARGE SCALE GENOMIC DNA]</scope>
    <source>
        <strain evidence="2">PN_DK_2014</strain>
    </source>
</reference>
<dbReference type="SMART" id="SM00135">
    <property type="entry name" value="LY"/>
    <property type="match status" value="2"/>
</dbReference>
<comment type="caution">
    <text evidence="2">The sequence shown here is derived from an EMBL/GenBank/DDBJ whole genome shotgun (WGS) entry which is preliminary data.</text>
</comment>
<sequence length="126" mass="14050">MGKGLSLKDIRQCAEGGDNITLVDKDVSTPDGLAVDWVHQLLFWTDTGLDQINVVDLVSRRRRTLFSDGLDEPRAIAVDPSRGLIFWTDWGVNARIERAGMDGNDRTVNGLNIDTLFHFPLSINKL</sequence>
<dbReference type="SUPFAM" id="SSF63825">
    <property type="entry name" value="YWTD domain"/>
    <property type="match status" value="1"/>
</dbReference>
<keyword evidence="2" id="KW-0675">Receptor</keyword>
<dbReference type="STRING" id="6265.A0A0B2UPW4"/>
<keyword evidence="3" id="KW-1185">Reference proteome</keyword>
<dbReference type="Pfam" id="PF00058">
    <property type="entry name" value="Ldl_recept_b"/>
    <property type="match status" value="2"/>
</dbReference>
<keyword evidence="2" id="KW-0449">Lipoprotein</keyword>
<evidence type="ECO:0000313" key="3">
    <source>
        <dbReference type="Proteomes" id="UP000031036"/>
    </source>
</evidence>
<dbReference type="PANTHER" id="PTHR46513">
    <property type="entry name" value="VITELLOGENIN RECEPTOR-LIKE PROTEIN-RELATED-RELATED"/>
    <property type="match status" value="1"/>
</dbReference>
<organism evidence="2 3">
    <name type="scientific">Toxocara canis</name>
    <name type="common">Canine roundworm</name>
    <dbReference type="NCBI Taxonomy" id="6265"/>
    <lineage>
        <taxon>Eukaryota</taxon>
        <taxon>Metazoa</taxon>
        <taxon>Ecdysozoa</taxon>
        <taxon>Nematoda</taxon>
        <taxon>Chromadorea</taxon>
        <taxon>Rhabditida</taxon>
        <taxon>Spirurina</taxon>
        <taxon>Ascaridomorpha</taxon>
        <taxon>Ascaridoidea</taxon>
        <taxon>Toxocaridae</taxon>
        <taxon>Toxocara</taxon>
    </lineage>
</organism>
<dbReference type="Gene3D" id="2.120.10.30">
    <property type="entry name" value="TolB, C-terminal domain"/>
    <property type="match status" value="1"/>
</dbReference>
<gene>
    <name evidence="2" type="primary">Lrp8</name>
    <name evidence="2" type="ORF">Tcan_02271</name>
</gene>
<dbReference type="OMA" id="DIRQCAE"/>
<dbReference type="GO" id="GO:0017147">
    <property type="term" value="F:Wnt-protein binding"/>
    <property type="evidence" value="ECO:0007669"/>
    <property type="project" value="TreeGrafter"/>
</dbReference>
<evidence type="ECO:0000313" key="2">
    <source>
        <dbReference type="EMBL" id="KHN71433.1"/>
    </source>
</evidence>
<evidence type="ECO:0000256" key="1">
    <source>
        <dbReference type="PROSITE-ProRule" id="PRU00461"/>
    </source>
</evidence>
<dbReference type="OrthoDB" id="664115at2759"/>
<dbReference type="PANTHER" id="PTHR46513:SF13">
    <property type="entry name" value="EGF-LIKE DOMAIN-CONTAINING PROTEIN"/>
    <property type="match status" value="1"/>
</dbReference>
<feature type="repeat" description="LDL-receptor class B" evidence="1">
    <location>
        <begin position="40"/>
        <end position="82"/>
    </location>
</feature>
<dbReference type="AlphaFoldDB" id="A0A0B2UPW4"/>
<dbReference type="Proteomes" id="UP000031036">
    <property type="component" value="Unassembled WGS sequence"/>
</dbReference>
<dbReference type="InterPro" id="IPR050778">
    <property type="entry name" value="Cueball_EGF_LRP_Nidogen"/>
</dbReference>
<proteinExistence type="predicted"/>
<dbReference type="GO" id="GO:0005886">
    <property type="term" value="C:plasma membrane"/>
    <property type="evidence" value="ECO:0007669"/>
    <property type="project" value="TreeGrafter"/>
</dbReference>
<dbReference type="PROSITE" id="PS51120">
    <property type="entry name" value="LDLRB"/>
    <property type="match status" value="1"/>
</dbReference>
<dbReference type="InterPro" id="IPR000033">
    <property type="entry name" value="LDLR_classB_rpt"/>
</dbReference>
<protein>
    <submittedName>
        <fullName evidence="2">Low-density lipoprotein receptor-related protein 8</fullName>
    </submittedName>
</protein>
<dbReference type="EMBL" id="JPKZ01022242">
    <property type="protein sequence ID" value="KHN71433.1"/>
    <property type="molecule type" value="Genomic_DNA"/>
</dbReference>